<name>A0A6B0TXL6_IXORI</name>
<evidence type="ECO:0000313" key="1">
    <source>
        <dbReference type="EMBL" id="MXU82661.1"/>
    </source>
</evidence>
<dbReference type="AlphaFoldDB" id="A0A6B0TXL6"/>
<accession>A0A6B0TXL6</accession>
<proteinExistence type="predicted"/>
<protein>
    <submittedName>
        <fullName evidence="1">Uncharacterized protein</fullName>
    </submittedName>
</protein>
<reference evidence="1" key="1">
    <citation type="submission" date="2019-12" db="EMBL/GenBank/DDBJ databases">
        <title>An insight into the sialome of adult female Ixodes ricinus ticks feeding for 6 days.</title>
        <authorList>
            <person name="Perner J."/>
            <person name="Ribeiro J.M.C."/>
        </authorList>
    </citation>
    <scope>NUCLEOTIDE SEQUENCE</scope>
    <source>
        <strain evidence="1">Semi-engorged</strain>
        <tissue evidence="1">Salivary glands</tissue>
    </source>
</reference>
<sequence length="70" mass="7513">MRAAGSTTSSLLIRSLGASVMSSHSGLQNSYFPSMMLRSMTICLRCQKGGKPTSNVYMMTPQAQMSTCLS</sequence>
<organism evidence="1">
    <name type="scientific">Ixodes ricinus</name>
    <name type="common">Common tick</name>
    <name type="synonym">Acarus ricinus</name>
    <dbReference type="NCBI Taxonomy" id="34613"/>
    <lineage>
        <taxon>Eukaryota</taxon>
        <taxon>Metazoa</taxon>
        <taxon>Ecdysozoa</taxon>
        <taxon>Arthropoda</taxon>
        <taxon>Chelicerata</taxon>
        <taxon>Arachnida</taxon>
        <taxon>Acari</taxon>
        <taxon>Parasitiformes</taxon>
        <taxon>Ixodida</taxon>
        <taxon>Ixodoidea</taxon>
        <taxon>Ixodidae</taxon>
        <taxon>Ixodinae</taxon>
        <taxon>Ixodes</taxon>
    </lineage>
</organism>
<dbReference type="EMBL" id="GIFC01000578">
    <property type="protein sequence ID" value="MXU82661.1"/>
    <property type="molecule type" value="Transcribed_RNA"/>
</dbReference>